<feature type="compositionally biased region" description="Basic and acidic residues" evidence="1">
    <location>
        <begin position="118"/>
        <end position="127"/>
    </location>
</feature>
<comment type="caution">
    <text evidence="3">The sequence shown here is derived from an EMBL/GenBank/DDBJ whole genome shotgun (WGS) entry which is preliminary data.</text>
</comment>
<feature type="transmembrane region" description="Helical" evidence="2">
    <location>
        <begin position="12"/>
        <end position="33"/>
    </location>
</feature>
<dbReference type="EMBL" id="JAIZPD010000003">
    <property type="protein sequence ID" value="KAH0965293.1"/>
    <property type="molecule type" value="Genomic_DNA"/>
</dbReference>
<organism evidence="3 4">
    <name type="scientific">Hirsutella rhossiliensis</name>
    <dbReference type="NCBI Taxonomy" id="111463"/>
    <lineage>
        <taxon>Eukaryota</taxon>
        <taxon>Fungi</taxon>
        <taxon>Dikarya</taxon>
        <taxon>Ascomycota</taxon>
        <taxon>Pezizomycotina</taxon>
        <taxon>Sordariomycetes</taxon>
        <taxon>Hypocreomycetidae</taxon>
        <taxon>Hypocreales</taxon>
        <taxon>Ophiocordycipitaceae</taxon>
        <taxon>Hirsutella</taxon>
    </lineage>
</organism>
<gene>
    <name evidence="3" type="ORF">HRG_03309</name>
</gene>
<proteinExistence type="predicted"/>
<evidence type="ECO:0000313" key="4">
    <source>
        <dbReference type="Proteomes" id="UP000824596"/>
    </source>
</evidence>
<keyword evidence="2" id="KW-0812">Transmembrane</keyword>
<keyword evidence="4" id="KW-1185">Reference proteome</keyword>
<dbReference type="GeneID" id="68352438"/>
<dbReference type="AlphaFoldDB" id="A0A9P8N082"/>
<reference evidence="3" key="1">
    <citation type="submission" date="2021-09" db="EMBL/GenBank/DDBJ databases">
        <title>A high-quality genome of the endoparasitic fungus Hirsutella rhossiliensis with a comparison of Hirsutella genomes reveals transposable elements contributing to genome size variation.</title>
        <authorList>
            <person name="Lin R."/>
            <person name="Jiao Y."/>
            <person name="Sun X."/>
            <person name="Ling J."/>
            <person name="Xie B."/>
            <person name="Cheng X."/>
        </authorList>
    </citation>
    <scope>NUCLEOTIDE SEQUENCE</scope>
    <source>
        <strain evidence="3">HR02</strain>
    </source>
</reference>
<dbReference type="OrthoDB" id="5427070at2759"/>
<evidence type="ECO:0000256" key="1">
    <source>
        <dbReference type="SAM" id="MobiDB-lite"/>
    </source>
</evidence>
<sequence length="143" mass="16191">MASTLSLAKTLFVPAVVSLVIFLLLTFALVPIWRRYRNRYAQYLPLDSISERTSSLRHRIMGRFATFGPLATFIGGRNVAFAPNSVLDDEADGEELDDVDEEIWRAIERHVPAVQPDNTRRLSRDLEEGFMDDSDDEPVPGRP</sequence>
<keyword evidence="2" id="KW-0472">Membrane</keyword>
<keyword evidence="2" id="KW-1133">Transmembrane helix</keyword>
<name>A0A9P8N082_9HYPO</name>
<evidence type="ECO:0000313" key="3">
    <source>
        <dbReference type="EMBL" id="KAH0965293.1"/>
    </source>
</evidence>
<feature type="region of interest" description="Disordered" evidence="1">
    <location>
        <begin position="115"/>
        <end position="143"/>
    </location>
</feature>
<dbReference type="RefSeq" id="XP_044722806.1">
    <property type="nucleotide sequence ID" value="XM_044861780.1"/>
</dbReference>
<protein>
    <submittedName>
        <fullName evidence="3">Uncharacterized protein</fullName>
    </submittedName>
</protein>
<accession>A0A9P8N082</accession>
<dbReference type="Proteomes" id="UP000824596">
    <property type="component" value="Unassembled WGS sequence"/>
</dbReference>
<feature type="compositionally biased region" description="Acidic residues" evidence="1">
    <location>
        <begin position="128"/>
        <end position="143"/>
    </location>
</feature>
<evidence type="ECO:0000256" key="2">
    <source>
        <dbReference type="SAM" id="Phobius"/>
    </source>
</evidence>